<dbReference type="GO" id="GO:0015293">
    <property type="term" value="F:symporter activity"/>
    <property type="evidence" value="ECO:0007669"/>
    <property type="project" value="InterPro"/>
</dbReference>
<feature type="transmembrane region" description="Helical" evidence="7">
    <location>
        <begin position="351"/>
        <end position="371"/>
    </location>
</feature>
<dbReference type="GO" id="GO:0015184">
    <property type="term" value="F:L-cystine transmembrane transporter activity"/>
    <property type="evidence" value="ECO:0007669"/>
    <property type="project" value="TreeGrafter"/>
</dbReference>
<keyword evidence="3" id="KW-0813">Transport</keyword>
<keyword evidence="5 7" id="KW-1133">Transmembrane helix</keyword>
<organism evidence="8 9">
    <name type="scientific">Aquicella siphonis</name>
    <dbReference type="NCBI Taxonomy" id="254247"/>
    <lineage>
        <taxon>Bacteria</taxon>
        <taxon>Pseudomonadati</taxon>
        <taxon>Pseudomonadota</taxon>
        <taxon>Gammaproteobacteria</taxon>
        <taxon>Legionellales</taxon>
        <taxon>Coxiellaceae</taxon>
        <taxon>Aquicella</taxon>
    </lineage>
</organism>
<feature type="transmembrane region" description="Helical" evidence="7">
    <location>
        <begin position="321"/>
        <end position="344"/>
    </location>
</feature>
<dbReference type="GO" id="GO:0005886">
    <property type="term" value="C:plasma membrane"/>
    <property type="evidence" value="ECO:0007669"/>
    <property type="project" value="TreeGrafter"/>
</dbReference>
<feature type="transmembrane region" description="Helical" evidence="7">
    <location>
        <begin position="30"/>
        <end position="49"/>
    </location>
</feature>
<proteinExistence type="inferred from homology"/>
<reference evidence="8 9" key="1">
    <citation type="submission" date="2019-08" db="EMBL/GenBank/DDBJ databases">
        <authorList>
            <person name="Guy L."/>
        </authorList>
    </citation>
    <scope>NUCLEOTIDE SEQUENCE [LARGE SCALE GENOMIC DNA]</scope>
    <source>
        <strain evidence="8 9">SGT-108</strain>
    </source>
</reference>
<dbReference type="PANTHER" id="PTHR42865:SF5">
    <property type="entry name" value="L-CYSTINE TRANSPORTER TCYP"/>
    <property type="match status" value="1"/>
</dbReference>
<evidence type="ECO:0000256" key="1">
    <source>
        <dbReference type="ARBA" id="ARBA00004141"/>
    </source>
</evidence>
<dbReference type="RefSeq" id="WP_148340629.1">
    <property type="nucleotide sequence ID" value="NZ_LR699120.1"/>
</dbReference>
<evidence type="ECO:0000256" key="4">
    <source>
        <dbReference type="ARBA" id="ARBA00022692"/>
    </source>
</evidence>
<dbReference type="KEGG" id="asip:AQUSIP_25560"/>
<keyword evidence="4 7" id="KW-0812">Transmembrane</keyword>
<evidence type="ECO:0000313" key="9">
    <source>
        <dbReference type="Proteomes" id="UP000324194"/>
    </source>
</evidence>
<gene>
    <name evidence="8" type="primary">tcyP</name>
    <name evidence="8" type="ORF">AQUSIP_25560</name>
</gene>
<name>A0A5E4PJH0_9COXI</name>
<feature type="transmembrane region" description="Helical" evidence="7">
    <location>
        <begin position="110"/>
        <end position="135"/>
    </location>
</feature>
<dbReference type="Proteomes" id="UP000324194">
    <property type="component" value="Chromosome 2"/>
</dbReference>
<dbReference type="PANTHER" id="PTHR42865">
    <property type="entry name" value="PROTON/GLUTAMATE-ASPARTATE SYMPORTER"/>
    <property type="match status" value="1"/>
</dbReference>
<dbReference type="PRINTS" id="PR00173">
    <property type="entry name" value="EDTRNSPORT"/>
</dbReference>
<dbReference type="Pfam" id="PF00375">
    <property type="entry name" value="SDF"/>
    <property type="match status" value="1"/>
</dbReference>
<dbReference type="AlphaFoldDB" id="A0A5E4PJH0"/>
<dbReference type="SUPFAM" id="SSF118215">
    <property type="entry name" value="Proton glutamate symport protein"/>
    <property type="match status" value="1"/>
</dbReference>
<feature type="transmembrane region" description="Helical" evidence="7">
    <location>
        <begin position="61"/>
        <end position="90"/>
    </location>
</feature>
<feature type="transmembrane region" description="Helical" evidence="7">
    <location>
        <begin position="210"/>
        <end position="234"/>
    </location>
</feature>
<comment type="similarity">
    <text evidence="2">Belongs to the dicarboxylate/amino acid:cation symporter (DAACS) (TC 2.A.23) family.</text>
</comment>
<accession>A0A5E4PJH0</accession>
<dbReference type="OrthoDB" id="7778689at2"/>
<evidence type="ECO:0000256" key="3">
    <source>
        <dbReference type="ARBA" id="ARBA00022448"/>
    </source>
</evidence>
<dbReference type="EMBL" id="LR699120">
    <property type="protein sequence ID" value="VVC77229.1"/>
    <property type="molecule type" value="Genomic_DNA"/>
</dbReference>
<dbReference type="InterPro" id="IPR001991">
    <property type="entry name" value="Na-dicarboxylate_symporter"/>
</dbReference>
<feature type="transmembrane region" description="Helical" evidence="7">
    <location>
        <begin position="172"/>
        <end position="189"/>
    </location>
</feature>
<evidence type="ECO:0000256" key="5">
    <source>
        <dbReference type="ARBA" id="ARBA00022989"/>
    </source>
</evidence>
<feature type="transmembrane region" description="Helical" evidence="7">
    <location>
        <begin position="246"/>
        <end position="270"/>
    </location>
</feature>
<keyword evidence="6 7" id="KW-0472">Membrane</keyword>
<evidence type="ECO:0000256" key="6">
    <source>
        <dbReference type="ARBA" id="ARBA00023136"/>
    </source>
</evidence>
<evidence type="ECO:0000256" key="2">
    <source>
        <dbReference type="ARBA" id="ARBA00006148"/>
    </source>
</evidence>
<dbReference type="Gene3D" id="1.10.3860.10">
    <property type="entry name" value="Sodium:dicarboxylate symporter"/>
    <property type="match status" value="1"/>
</dbReference>
<comment type="subcellular location">
    <subcellularLocation>
        <location evidence="1">Membrane</location>
        <topology evidence="1">Multi-pass membrane protein</topology>
    </subcellularLocation>
</comment>
<keyword evidence="9" id="KW-1185">Reference proteome</keyword>
<feature type="transmembrane region" description="Helical" evidence="7">
    <location>
        <begin position="377"/>
        <end position="398"/>
    </location>
</feature>
<protein>
    <submittedName>
        <fullName evidence="8">L-cystine uptake protein TcyP</fullName>
    </submittedName>
</protein>
<dbReference type="InterPro" id="IPR036458">
    <property type="entry name" value="Na:dicarbo_symporter_sf"/>
</dbReference>
<evidence type="ECO:0000256" key="7">
    <source>
        <dbReference type="SAM" id="Phobius"/>
    </source>
</evidence>
<sequence length="432" mass="46034">MIISMVDILVFIFSLGLLHGIKSPAVQLSVRVLLGLGLGIGYGFLLKLTPANSLLDIIKSILYLIGNGYLALLKMLVIPLILTSIIHAILNLGVGEERSIKTLSFYTCGILLAMTSVSSLIGISVGHLLGVGSGLSLPEFIQVPKHAYTGVIDTLMGMLPANPVSAMSQENTIAIVIFAALLGVAARTLDHKDHDKMKVFREFVASLFAIVKRLANLVLSLTPYGILALMSLLLLDQGTAMLSGMIRFILAMYAAMVLVMGMHSLLLMLFGVNPVAYFKKAYIPLLVAFTTRSSFGTLPVTEETLRDKFRTSQTTATFVPSIGATIGMNACAGVFPAMLVVMTLAVLHQPLTLNIILMVMFINALASLGISGIPGTAYIAATVTLTSLNLPYAIVALVQGIDPVVDMGRTAVNVNGVLTTSLMVENLTRPDK</sequence>
<evidence type="ECO:0000313" key="8">
    <source>
        <dbReference type="EMBL" id="VVC77229.1"/>
    </source>
</evidence>